<dbReference type="InterPro" id="IPR051163">
    <property type="entry name" value="Sodium:Solute_Symporter_SSF"/>
</dbReference>
<feature type="transmembrane region" description="Helical" evidence="12">
    <location>
        <begin position="296"/>
        <end position="322"/>
    </location>
</feature>
<dbReference type="Pfam" id="PF00474">
    <property type="entry name" value="SSF"/>
    <property type="match status" value="1"/>
</dbReference>
<evidence type="ECO:0000256" key="4">
    <source>
        <dbReference type="ARBA" id="ARBA00022475"/>
    </source>
</evidence>
<keyword evidence="5 12" id="KW-0812">Transmembrane</keyword>
<evidence type="ECO:0000256" key="10">
    <source>
        <dbReference type="ARBA" id="ARBA00023201"/>
    </source>
</evidence>
<dbReference type="EMBL" id="AP026867">
    <property type="protein sequence ID" value="BDS14928.1"/>
    <property type="molecule type" value="Genomic_DNA"/>
</dbReference>
<feature type="transmembrane region" description="Helical" evidence="12">
    <location>
        <begin position="501"/>
        <end position="524"/>
    </location>
</feature>
<reference evidence="13" key="1">
    <citation type="submission" date="2022-09" db="EMBL/GenBank/DDBJ databases">
        <title>Aureispira anguillicida sp. nov., isolated from Leptocephalus of Japanese eel Anguilla japonica.</title>
        <authorList>
            <person name="Yuasa K."/>
            <person name="Mekata T."/>
            <person name="Ikunari K."/>
        </authorList>
    </citation>
    <scope>NUCLEOTIDE SEQUENCE</scope>
    <source>
        <strain evidence="13">EL160426</strain>
    </source>
</reference>
<dbReference type="RefSeq" id="WP_264790127.1">
    <property type="nucleotide sequence ID" value="NZ_AP026867.1"/>
</dbReference>
<evidence type="ECO:0000256" key="3">
    <source>
        <dbReference type="ARBA" id="ARBA00022448"/>
    </source>
</evidence>
<organism evidence="13 14">
    <name type="scientific">Aureispira anguillae</name>
    <dbReference type="NCBI Taxonomy" id="2864201"/>
    <lineage>
        <taxon>Bacteria</taxon>
        <taxon>Pseudomonadati</taxon>
        <taxon>Bacteroidota</taxon>
        <taxon>Saprospiria</taxon>
        <taxon>Saprospirales</taxon>
        <taxon>Saprospiraceae</taxon>
        <taxon>Aureispira</taxon>
    </lineage>
</organism>
<sequence length="529" mass="58976">MNEIDVELPSALSPSLILSIVGGYFLLLLLIAFWTGKKANNRDFFVANRQSPWYLVAFGMIGASLSGVTFISVPGMVGAAYLNSEVTSATNMQFSYMQMVFGYLVGYTVIALVLLPLYYRLNLTSIYAYLEQRFGLAAYKTGAGFFLLSRIIGAAFRLYLVAMVLYLFVFEPWGVPFWVVSLLTIVLIWIYTFKGGIKTIVWTDTLQTLFMLIAVAMTVFELTQVMNISLGNVWSSIQSEGLGQIFFFEGGWSDSNNFFKQFLAGMFIAIVMTGLDQDMMQKNLTCRNIEDAQKNMFSFSIVLVFVNFLFLMLGALLAIYALQNGVEYDRADSLYPTIALRHLPWEVGVVFVIGLVAAAYSSADSALTALTTSFCVDFLGFKTTASSEDKAIKEHDDILDASSNQSTLEEEKGKERTRYLVHIGFSLILFLVIVAFWLINDQSVVVALFKFAGYTYGPLLGLYAFGLFTNKKVKDSMVPVVCLVAPLLTYGISAYSEVLLWGYKFGFELLLVNGLLTFMGLLLITDREI</sequence>
<evidence type="ECO:0000256" key="11">
    <source>
        <dbReference type="RuleBase" id="RU362091"/>
    </source>
</evidence>
<accession>A0A915YLG2</accession>
<feature type="transmembrane region" description="Helical" evidence="12">
    <location>
        <begin position="445"/>
        <end position="465"/>
    </location>
</feature>
<keyword evidence="14" id="KW-1185">Reference proteome</keyword>
<comment type="similarity">
    <text evidence="2 11">Belongs to the sodium:solute symporter (SSF) (TC 2.A.21) family.</text>
</comment>
<dbReference type="AlphaFoldDB" id="A0A915YLG2"/>
<dbReference type="KEGG" id="aup:AsAng_0057100"/>
<feature type="transmembrane region" description="Helical" evidence="12">
    <location>
        <begin position="419"/>
        <end position="439"/>
    </location>
</feature>
<protein>
    <submittedName>
        <fullName evidence="13">Sodium:solute symporter</fullName>
    </submittedName>
</protein>
<dbReference type="PROSITE" id="PS50283">
    <property type="entry name" value="NA_SOLUT_SYMP_3"/>
    <property type="match status" value="1"/>
</dbReference>
<feature type="transmembrane region" description="Helical" evidence="12">
    <location>
        <begin position="101"/>
        <end position="121"/>
    </location>
</feature>
<feature type="transmembrane region" description="Helical" evidence="12">
    <location>
        <begin position="477"/>
        <end position="495"/>
    </location>
</feature>
<dbReference type="GO" id="GO:0006814">
    <property type="term" value="P:sodium ion transport"/>
    <property type="evidence" value="ECO:0007669"/>
    <property type="project" value="UniProtKB-KW"/>
</dbReference>
<dbReference type="PANTHER" id="PTHR42985">
    <property type="entry name" value="SODIUM-COUPLED MONOCARBOXYLATE TRANSPORTER"/>
    <property type="match status" value="1"/>
</dbReference>
<feature type="transmembrane region" description="Helical" evidence="12">
    <location>
        <begin position="12"/>
        <end position="34"/>
    </location>
</feature>
<dbReference type="GO" id="GO:0005886">
    <property type="term" value="C:plasma membrane"/>
    <property type="evidence" value="ECO:0007669"/>
    <property type="project" value="UniProtKB-SubCell"/>
</dbReference>
<feature type="transmembrane region" description="Helical" evidence="12">
    <location>
        <begin position="342"/>
        <end position="360"/>
    </location>
</feature>
<feature type="transmembrane region" description="Helical" evidence="12">
    <location>
        <begin position="142"/>
        <end position="169"/>
    </location>
</feature>
<evidence type="ECO:0000256" key="5">
    <source>
        <dbReference type="ARBA" id="ARBA00022692"/>
    </source>
</evidence>
<proteinExistence type="inferred from homology"/>
<evidence type="ECO:0000313" key="13">
    <source>
        <dbReference type="EMBL" id="BDS14928.1"/>
    </source>
</evidence>
<evidence type="ECO:0000256" key="12">
    <source>
        <dbReference type="SAM" id="Phobius"/>
    </source>
</evidence>
<dbReference type="Proteomes" id="UP001060919">
    <property type="component" value="Chromosome"/>
</dbReference>
<evidence type="ECO:0000256" key="1">
    <source>
        <dbReference type="ARBA" id="ARBA00004651"/>
    </source>
</evidence>
<evidence type="ECO:0000256" key="7">
    <source>
        <dbReference type="ARBA" id="ARBA00023053"/>
    </source>
</evidence>
<evidence type="ECO:0000256" key="6">
    <source>
        <dbReference type="ARBA" id="ARBA00022989"/>
    </source>
</evidence>
<dbReference type="Gene3D" id="1.20.1730.10">
    <property type="entry name" value="Sodium/glucose cotransporter"/>
    <property type="match status" value="1"/>
</dbReference>
<name>A0A915YLG2_9BACT</name>
<comment type="subcellular location">
    <subcellularLocation>
        <location evidence="1">Cell membrane</location>
        <topology evidence="1">Multi-pass membrane protein</topology>
    </subcellularLocation>
</comment>
<dbReference type="InterPro" id="IPR038377">
    <property type="entry name" value="Na/Glc_symporter_sf"/>
</dbReference>
<dbReference type="GO" id="GO:0015293">
    <property type="term" value="F:symporter activity"/>
    <property type="evidence" value="ECO:0007669"/>
    <property type="project" value="TreeGrafter"/>
</dbReference>
<gene>
    <name evidence="13" type="ORF">AsAng_0057100</name>
</gene>
<dbReference type="CDD" id="cd10326">
    <property type="entry name" value="SLC5sbd_NIS-like"/>
    <property type="match status" value="1"/>
</dbReference>
<evidence type="ECO:0000256" key="2">
    <source>
        <dbReference type="ARBA" id="ARBA00006434"/>
    </source>
</evidence>
<keyword evidence="4" id="KW-1003">Cell membrane</keyword>
<keyword evidence="3" id="KW-0813">Transport</keyword>
<dbReference type="PANTHER" id="PTHR42985:SF47">
    <property type="entry name" value="INTEGRAL MEMBRANE TRANSPORT PROTEIN"/>
    <property type="match status" value="1"/>
</dbReference>
<keyword evidence="9 12" id="KW-0472">Membrane</keyword>
<feature type="transmembrane region" description="Helical" evidence="12">
    <location>
        <begin position="200"/>
        <end position="220"/>
    </location>
</feature>
<evidence type="ECO:0000256" key="8">
    <source>
        <dbReference type="ARBA" id="ARBA00023065"/>
    </source>
</evidence>
<keyword evidence="10" id="KW-0739">Sodium transport</keyword>
<evidence type="ECO:0000313" key="14">
    <source>
        <dbReference type="Proteomes" id="UP001060919"/>
    </source>
</evidence>
<keyword evidence="6 12" id="KW-1133">Transmembrane helix</keyword>
<feature type="transmembrane region" description="Helical" evidence="12">
    <location>
        <begin position="55"/>
        <end position="81"/>
    </location>
</feature>
<feature type="transmembrane region" description="Helical" evidence="12">
    <location>
        <begin position="175"/>
        <end position="193"/>
    </location>
</feature>
<keyword evidence="7" id="KW-0915">Sodium</keyword>
<feature type="transmembrane region" description="Helical" evidence="12">
    <location>
        <begin position="258"/>
        <end position="275"/>
    </location>
</feature>
<dbReference type="InterPro" id="IPR001734">
    <property type="entry name" value="Na/solute_symporter"/>
</dbReference>
<evidence type="ECO:0000256" key="9">
    <source>
        <dbReference type="ARBA" id="ARBA00023136"/>
    </source>
</evidence>
<keyword evidence="8" id="KW-0406">Ion transport</keyword>